<sequence length="274" mass="31237">MATVSISKSAIFELIMAALEAYAIKHDRESKVAIETFAHLWGSHNKRLPFKCNVEHISIETSAKRRRDSVSTQYISLDLKKDIARVFGEGYNHLGNFHTHPYFKDEDKNKNKKDNTYTANKIRTKKLFNFSGQDHLSEINESTIEVGKHSFSVALVMTVFAMERADDRADGCIDSNLYELSLGNIKLWLKAQVFEHKQKSCLTDDELNDFSIYGLDASNYNDHDTLPIPVTTDIDCDFLYSGTYLEGFGRIVIGDKKATYKDTKAAEKRLYHTV</sequence>
<comment type="caution">
    <text evidence="1">The sequence shown here is derived from an EMBL/GenBank/DDBJ whole genome shotgun (WGS) entry which is preliminary data.</text>
</comment>
<name>A0A2T3IMR2_9GAMM</name>
<reference evidence="1 2" key="1">
    <citation type="submission" date="2018-03" db="EMBL/GenBank/DDBJ databases">
        <title>Whole genome sequencing of Histamine producing bacteria.</title>
        <authorList>
            <person name="Butler K."/>
        </authorList>
    </citation>
    <scope>NUCLEOTIDE SEQUENCE [LARGE SCALE GENOMIC DNA]</scope>
    <source>
        <strain evidence="1 2">BS2</strain>
    </source>
</reference>
<evidence type="ECO:0000313" key="2">
    <source>
        <dbReference type="Proteomes" id="UP000240254"/>
    </source>
</evidence>
<proteinExistence type="predicted"/>
<accession>A0A2T3IMR2</accession>
<dbReference type="Proteomes" id="UP000240254">
    <property type="component" value="Unassembled WGS sequence"/>
</dbReference>
<evidence type="ECO:0000313" key="1">
    <source>
        <dbReference type="EMBL" id="PSU29627.1"/>
    </source>
</evidence>
<dbReference type="RefSeq" id="WP_065177233.1">
    <property type="nucleotide sequence ID" value="NZ_LZFA01000065.1"/>
</dbReference>
<dbReference type="EMBL" id="PYMK01000006">
    <property type="protein sequence ID" value="PSU29627.1"/>
    <property type="molecule type" value="Genomic_DNA"/>
</dbReference>
<protein>
    <submittedName>
        <fullName evidence="1">Uncharacterized protein</fullName>
    </submittedName>
</protein>
<dbReference type="OrthoDB" id="6398785at2"/>
<organism evidence="1 2">
    <name type="scientific">Photobacterium aquimaris</name>
    <dbReference type="NCBI Taxonomy" id="512643"/>
    <lineage>
        <taxon>Bacteria</taxon>
        <taxon>Pseudomonadati</taxon>
        <taxon>Pseudomonadota</taxon>
        <taxon>Gammaproteobacteria</taxon>
        <taxon>Vibrionales</taxon>
        <taxon>Vibrionaceae</taxon>
        <taxon>Photobacterium</taxon>
    </lineage>
</organism>
<gene>
    <name evidence="1" type="ORF">CTM88_06655</name>
</gene>
<dbReference type="AlphaFoldDB" id="A0A2T3IMR2"/>